<accession>A0A1I4FPE5</accession>
<dbReference type="EMBL" id="FOTI01000003">
    <property type="protein sequence ID" value="SFL19319.1"/>
    <property type="molecule type" value="Genomic_DNA"/>
</dbReference>
<evidence type="ECO:0000313" key="1">
    <source>
        <dbReference type="EMBL" id="SFL19319.1"/>
    </source>
</evidence>
<protein>
    <submittedName>
        <fullName evidence="1">D-proline reductase (Dithiol) PrdB</fullName>
    </submittedName>
</protein>
<keyword evidence="2" id="KW-1185">Reference proteome</keyword>
<gene>
    <name evidence="1" type="ORF">SAMN02983006_00451</name>
</gene>
<dbReference type="STRING" id="29563.SAMN02983006_00451"/>
<organism evidence="1 2">
    <name type="scientific">Halanaerobium salsuginis</name>
    <dbReference type="NCBI Taxonomy" id="29563"/>
    <lineage>
        <taxon>Bacteria</taxon>
        <taxon>Bacillati</taxon>
        <taxon>Bacillota</taxon>
        <taxon>Clostridia</taxon>
        <taxon>Halanaerobiales</taxon>
        <taxon>Halanaerobiaceae</taxon>
        <taxon>Halanaerobium</taxon>
    </lineage>
</organism>
<dbReference type="Proteomes" id="UP000199006">
    <property type="component" value="Unassembled WGS sequence"/>
</dbReference>
<dbReference type="AlphaFoldDB" id="A0A1I4FPE5"/>
<name>A0A1I4FPE5_9FIRM</name>
<sequence>MIVQRAIESAGIPTIIIAALPPVVRQSGSPRAVAPIVPMGANAGEPNNIEMQTGIIKDTLEQLIQIPSAGKIVSLNYEYNAEV</sequence>
<reference evidence="1 2" key="1">
    <citation type="submission" date="2016-10" db="EMBL/GenBank/DDBJ databases">
        <authorList>
            <person name="de Groot N.N."/>
        </authorList>
    </citation>
    <scope>NUCLEOTIDE SEQUENCE [LARGE SCALE GENOMIC DNA]</scope>
    <source>
        <strain evidence="1 2">ATCC 51327</strain>
    </source>
</reference>
<evidence type="ECO:0000313" key="2">
    <source>
        <dbReference type="Proteomes" id="UP000199006"/>
    </source>
</evidence>
<proteinExistence type="predicted"/>